<dbReference type="InterPro" id="IPR003594">
    <property type="entry name" value="HATPase_dom"/>
</dbReference>
<dbReference type="AlphaFoldDB" id="A0A1M4SQN4"/>
<accession>A0A1M4SQN4</accession>
<feature type="transmembrane region" description="Helical" evidence="13">
    <location>
        <begin position="12"/>
        <end position="34"/>
    </location>
</feature>
<dbReference type="Gene3D" id="3.30.565.10">
    <property type="entry name" value="Histidine kinase-like ATPase, C-terminal domain"/>
    <property type="match status" value="1"/>
</dbReference>
<dbReference type="InterPro" id="IPR050351">
    <property type="entry name" value="BphY/WalK/GraS-like"/>
</dbReference>
<protein>
    <recommendedName>
        <fullName evidence="3">histidine kinase</fullName>
        <ecNumber evidence="3">2.7.13.3</ecNumber>
    </recommendedName>
</protein>
<evidence type="ECO:0000256" key="6">
    <source>
        <dbReference type="ARBA" id="ARBA00022692"/>
    </source>
</evidence>
<dbReference type="PANTHER" id="PTHR45453:SF2">
    <property type="entry name" value="HISTIDINE KINASE"/>
    <property type="match status" value="1"/>
</dbReference>
<keyword evidence="10 13" id="KW-1133">Transmembrane helix</keyword>
<dbReference type="GO" id="GO:0016036">
    <property type="term" value="P:cellular response to phosphate starvation"/>
    <property type="evidence" value="ECO:0007669"/>
    <property type="project" value="TreeGrafter"/>
</dbReference>
<dbReference type="GO" id="GO:0000155">
    <property type="term" value="F:phosphorelay sensor kinase activity"/>
    <property type="evidence" value="ECO:0007669"/>
    <property type="project" value="InterPro"/>
</dbReference>
<dbReference type="SUPFAM" id="SSF47384">
    <property type="entry name" value="Homodimeric domain of signal transducing histidine kinase"/>
    <property type="match status" value="1"/>
</dbReference>
<evidence type="ECO:0000256" key="8">
    <source>
        <dbReference type="ARBA" id="ARBA00022777"/>
    </source>
</evidence>
<dbReference type="EMBL" id="FQVL01000001">
    <property type="protein sequence ID" value="SHE34508.1"/>
    <property type="molecule type" value="Genomic_DNA"/>
</dbReference>
<dbReference type="PRINTS" id="PR00344">
    <property type="entry name" value="BCTRLSENSOR"/>
</dbReference>
<dbReference type="GO" id="GO:0005524">
    <property type="term" value="F:ATP binding"/>
    <property type="evidence" value="ECO:0007669"/>
    <property type="project" value="UniProtKB-KW"/>
</dbReference>
<dbReference type="Proteomes" id="UP000184476">
    <property type="component" value="Unassembled WGS sequence"/>
</dbReference>
<reference evidence="15 16" key="1">
    <citation type="submission" date="2016-11" db="EMBL/GenBank/DDBJ databases">
        <authorList>
            <person name="Jaros S."/>
            <person name="Januszkiewicz K."/>
            <person name="Wedrychowicz H."/>
        </authorList>
    </citation>
    <scope>NUCLEOTIDE SEQUENCE [LARGE SCALE GENOMIC DNA]</scope>
    <source>
        <strain evidence="15 16">DSM 44666</strain>
    </source>
</reference>
<evidence type="ECO:0000256" key="1">
    <source>
        <dbReference type="ARBA" id="ARBA00000085"/>
    </source>
</evidence>
<proteinExistence type="predicted"/>
<dbReference type="PROSITE" id="PS50109">
    <property type="entry name" value="HIS_KIN"/>
    <property type="match status" value="1"/>
</dbReference>
<dbReference type="InterPro" id="IPR004358">
    <property type="entry name" value="Sig_transdc_His_kin-like_C"/>
</dbReference>
<evidence type="ECO:0000256" key="7">
    <source>
        <dbReference type="ARBA" id="ARBA00022741"/>
    </source>
</evidence>
<comment type="catalytic activity">
    <reaction evidence="1">
        <text>ATP + protein L-histidine = ADP + protein N-phospho-L-histidine.</text>
        <dbReference type="EC" id="2.7.13.3"/>
    </reaction>
</comment>
<keyword evidence="5" id="KW-0808">Transferase</keyword>
<evidence type="ECO:0000313" key="16">
    <source>
        <dbReference type="Proteomes" id="UP000184476"/>
    </source>
</evidence>
<evidence type="ECO:0000256" key="12">
    <source>
        <dbReference type="ARBA" id="ARBA00023136"/>
    </source>
</evidence>
<evidence type="ECO:0000256" key="3">
    <source>
        <dbReference type="ARBA" id="ARBA00012438"/>
    </source>
</evidence>
<keyword evidence="7" id="KW-0547">Nucleotide-binding</keyword>
<dbReference type="InterPro" id="IPR036890">
    <property type="entry name" value="HATPase_C_sf"/>
</dbReference>
<evidence type="ECO:0000256" key="9">
    <source>
        <dbReference type="ARBA" id="ARBA00022840"/>
    </source>
</evidence>
<evidence type="ECO:0000256" key="5">
    <source>
        <dbReference type="ARBA" id="ARBA00022679"/>
    </source>
</evidence>
<keyword evidence="4" id="KW-1003">Cell membrane</keyword>
<dbReference type="InterPro" id="IPR036097">
    <property type="entry name" value="HisK_dim/P_sf"/>
</dbReference>
<feature type="transmembrane region" description="Helical" evidence="13">
    <location>
        <begin position="46"/>
        <end position="69"/>
    </location>
</feature>
<dbReference type="GO" id="GO:0005886">
    <property type="term" value="C:plasma membrane"/>
    <property type="evidence" value="ECO:0007669"/>
    <property type="project" value="UniProtKB-SubCell"/>
</dbReference>
<evidence type="ECO:0000256" key="4">
    <source>
        <dbReference type="ARBA" id="ARBA00022475"/>
    </source>
</evidence>
<keyword evidence="8 15" id="KW-0418">Kinase</keyword>
<dbReference type="SMART" id="SM00387">
    <property type="entry name" value="HATPase_c"/>
    <property type="match status" value="1"/>
</dbReference>
<comment type="subcellular location">
    <subcellularLocation>
        <location evidence="2">Cell membrane</location>
        <topology evidence="2">Multi-pass membrane protein</topology>
    </subcellularLocation>
</comment>
<organism evidence="15 16">
    <name type="scientific">Seinonella peptonophila</name>
    <dbReference type="NCBI Taxonomy" id="112248"/>
    <lineage>
        <taxon>Bacteria</taxon>
        <taxon>Bacillati</taxon>
        <taxon>Bacillota</taxon>
        <taxon>Bacilli</taxon>
        <taxon>Bacillales</taxon>
        <taxon>Thermoactinomycetaceae</taxon>
        <taxon>Seinonella</taxon>
    </lineage>
</organism>
<evidence type="ECO:0000256" key="2">
    <source>
        <dbReference type="ARBA" id="ARBA00004651"/>
    </source>
</evidence>
<dbReference type="EC" id="2.7.13.3" evidence="3"/>
<dbReference type="SUPFAM" id="SSF55874">
    <property type="entry name" value="ATPase domain of HSP90 chaperone/DNA topoisomerase II/histidine kinase"/>
    <property type="match status" value="1"/>
</dbReference>
<keyword evidence="9" id="KW-0067">ATP-binding</keyword>
<sequence>MKQGMVLFLRDRFGWSCLYFGGFFFIMIYFLLTFRFHHISLSIGEWFYFWVLVFTPYIVHIIFSFLRWYPIYQEWNFRSQQISIDHFVKRKVKGSMEQKFYQQVLLRQSELFLTEQEKLAERYRLQQDFMNLWVHQMKTPLAAISLDFQQAPTHPDQLKSWIVSLEEEWEKLDRGLDLALSMARIEDFTFDYHIQPISLIDDVRQLLNDRRKSFIRHRIYPQLDAEKSLNWTILSDKKWNRFLLDQIIQNAIKYTAQVRQQSQLLILLTQEGKEIVCSIRDQGPGIPAQDLKRVYAPFFTGENGRLFAEATGMGLYLVKRLCDELGHQIHMESEFGKGTTVILRYQKYREALQ</sequence>
<dbReference type="InterPro" id="IPR005467">
    <property type="entry name" value="His_kinase_dom"/>
</dbReference>
<gene>
    <name evidence="15" type="ORF">SAMN05444392_10191</name>
</gene>
<name>A0A1M4SQN4_9BACL</name>
<evidence type="ECO:0000313" key="15">
    <source>
        <dbReference type="EMBL" id="SHE34508.1"/>
    </source>
</evidence>
<dbReference type="Pfam" id="PF02518">
    <property type="entry name" value="HATPase_c"/>
    <property type="match status" value="1"/>
</dbReference>
<dbReference type="GO" id="GO:0004721">
    <property type="term" value="F:phosphoprotein phosphatase activity"/>
    <property type="evidence" value="ECO:0007669"/>
    <property type="project" value="TreeGrafter"/>
</dbReference>
<feature type="domain" description="Histidine kinase" evidence="14">
    <location>
        <begin position="132"/>
        <end position="349"/>
    </location>
</feature>
<dbReference type="STRING" id="112248.SAMN05444392_10191"/>
<dbReference type="PANTHER" id="PTHR45453">
    <property type="entry name" value="PHOSPHATE REGULON SENSOR PROTEIN PHOR"/>
    <property type="match status" value="1"/>
</dbReference>
<evidence type="ECO:0000256" key="10">
    <source>
        <dbReference type="ARBA" id="ARBA00022989"/>
    </source>
</evidence>
<keyword evidence="16" id="KW-1185">Reference proteome</keyword>
<keyword evidence="6 13" id="KW-0812">Transmembrane</keyword>
<keyword evidence="12 13" id="KW-0472">Membrane</keyword>
<keyword evidence="11" id="KW-0902">Two-component regulatory system</keyword>
<evidence type="ECO:0000259" key="14">
    <source>
        <dbReference type="PROSITE" id="PS50109"/>
    </source>
</evidence>
<evidence type="ECO:0000256" key="11">
    <source>
        <dbReference type="ARBA" id="ARBA00023012"/>
    </source>
</evidence>
<evidence type="ECO:0000256" key="13">
    <source>
        <dbReference type="SAM" id="Phobius"/>
    </source>
</evidence>